<reference evidence="2 3" key="1">
    <citation type="submission" date="2017-01" db="EMBL/GenBank/DDBJ databases">
        <authorList>
            <person name="Mah S.A."/>
            <person name="Swanson W.J."/>
            <person name="Moy G.W."/>
            <person name="Vacquier V.D."/>
        </authorList>
    </citation>
    <scope>NUCLEOTIDE SEQUENCE [LARGE SCALE GENOMIC DNA]</scope>
    <source>
        <strain evidence="2 3">ASpG1</strain>
    </source>
</reference>
<name>A0A1N6TIR8_9SPIO</name>
<organism evidence="2 3">
    <name type="scientific">Alkalispirochaeta americana</name>
    <dbReference type="NCBI Taxonomy" id="159291"/>
    <lineage>
        <taxon>Bacteria</taxon>
        <taxon>Pseudomonadati</taxon>
        <taxon>Spirochaetota</taxon>
        <taxon>Spirochaetia</taxon>
        <taxon>Spirochaetales</taxon>
        <taxon>Spirochaetaceae</taxon>
        <taxon>Alkalispirochaeta</taxon>
    </lineage>
</organism>
<evidence type="ECO:0008006" key="4">
    <source>
        <dbReference type="Google" id="ProtNLM"/>
    </source>
</evidence>
<dbReference type="OrthoDB" id="9941451at2"/>
<dbReference type="Proteomes" id="UP000186400">
    <property type="component" value="Unassembled WGS sequence"/>
</dbReference>
<keyword evidence="3" id="KW-1185">Reference proteome</keyword>
<accession>A0A1N6TIR8</accession>
<evidence type="ECO:0000256" key="1">
    <source>
        <dbReference type="SAM" id="MobiDB-lite"/>
    </source>
</evidence>
<evidence type="ECO:0000313" key="2">
    <source>
        <dbReference type="EMBL" id="SIQ53171.1"/>
    </source>
</evidence>
<proteinExistence type="predicted"/>
<dbReference type="EMBL" id="FTMS01000010">
    <property type="protein sequence ID" value="SIQ53171.1"/>
    <property type="molecule type" value="Genomic_DNA"/>
</dbReference>
<gene>
    <name evidence="2" type="ORF">SAMN05920897_11075</name>
</gene>
<protein>
    <recommendedName>
        <fullName evidence="4">DUF4174 domain-containing protein</fullName>
    </recommendedName>
</protein>
<feature type="region of interest" description="Disordered" evidence="1">
    <location>
        <begin position="1"/>
        <end position="21"/>
    </location>
</feature>
<dbReference type="AlphaFoldDB" id="A0A1N6TIR8"/>
<dbReference type="RefSeq" id="WP_076488916.1">
    <property type="nucleotide sequence ID" value="NZ_FTMS01000010.1"/>
</dbReference>
<sequence>MTNRTGLFPPSRKTFSGRSSPRRDHFLPGLVLSLLLLSLSPLVASGETPGQYLPELALAREGSYLLLLLAEDQNDDRLFEVHLALSNRWDALTRRKIQPLDILPRRHDVTALARLLGVQGSDFALVLLNHQGDVLFRSTDPARALEALPAVDADRRRE</sequence>
<evidence type="ECO:0000313" key="3">
    <source>
        <dbReference type="Proteomes" id="UP000186400"/>
    </source>
</evidence>
<dbReference type="STRING" id="159291.SAMN05920897_11075"/>